<gene>
    <name evidence="3" type="ORF">HOLleu_43356</name>
</gene>
<dbReference type="SUPFAM" id="SSF48726">
    <property type="entry name" value="Immunoglobulin"/>
    <property type="match status" value="1"/>
</dbReference>
<dbReference type="InterPro" id="IPR013783">
    <property type="entry name" value="Ig-like_fold"/>
</dbReference>
<feature type="region of interest" description="Disordered" evidence="1">
    <location>
        <begin position="131"/>
        <end position="176"/>
    </location>
</feature>
<feature type="compositionally biased region" description="Basic and acidic residues" evidence="1">
    <location>
        <begin position="131"/>
        <end position="158"/>
    </location>
</feature>
<proteinExistence type="predicted"/>
<keyword evidence="4" id="KW-1185">Reference proteome</keyword>
<name>A0A9Q0Y9L1_HOLLE</name>
<feature type="compositionally biased region" description="Basic residues" evidence="1">
    <location>
        <begin position="162"/>
        <end position="176"/>
    </location>
</feature>
<evidence type="ECO:0000259" key="2">
    <source>
        <dbReference type="PROSITE" id="PS50835"/>
    </source>
</evidence>
<reference evidence="3" key="1">
    <citation type="submission" date="2021-10" db="EMBL/GenBank/DDBJ databases">
        <title>Tropical sea cucumber genome reveals ecological adaptation and Cuvierian tubules defense mechanism.</title>
        <authorList>
            <person name="Chen T."/>
        </authorList>
    </citation>
    <scope>NUCLEOTIDE SEQUENCE</scope>
    <source>
        <strain evidence="3">Nanhai2018</strain>
        <tissue evidence="3">Muscle</tissue>
    </source>
</reference>
<organism evidence="3 4">
    <name type="scientific">Holothuria leucospilota</name>
    <name type="common">Black long sea cucumber</name>
    <name type="synonym">Mertensiothuria leucospilota</name>
    <dbReference type="NCBI Taxonomy" id="206669"/>
    <lineage>
        <taxon>Eukaryota</taxon>
        <taxon>Metazoa</taxon>
        <taxon>Echinodermata</taxon>
        <taxon>Eleutherozoa</taxon>
        <taxon>Echinozoa</taxon>
        <taxon>Holothuroidea</taxon>
        <taxon>Aspidochirotacea</taxon>
        <taxon>Aspidochirotida</taxon>
        <taxon>Holothuriidae</taxon>
        <taxon>Holothuria</taxon>
    </lineage>
</organism>
<protein>
    <recommendedName>
        <fullName evidence="2">Ig-like domain-containing protein</fullName>
    </recommendedName>
</protein>
<dbReference type="InterPro" id="IPR007110">
    <property type="entry name" value="Ig-like_dom"/>
</dbReference>
<sequence>MIWEQNGKFILRHDVTSKEESLTERFISTITEDRFKVFLRISNVGFEDAGNYSCWMYAEEDDESNGFHPDGLLELSAFDDSLTYEHIPIKEGPPTEDNNSGPLNQQDRNETNGAKELQNASSLLSLDVDITERKDNQSTDEMISRVEKEAEDKTEESNKILGKARRKRNYTIVKKS</sequence>
<feature type="compositionally biased region" description="Polar residues" evidence="1">
    <location>
        <begin position="96"/>
        <end position="106"/>
    </location>
</feature>
<dbReference type="PROSITE" id="PS50835">
    <property type="entry name" value="IG_LIKE"/>
    <property type="match status" value="1"/>
</dbReference>
<comment type="caution">
    <text evidence="3">The sequence shown here is derived from an EMBL/GenBank/DDBJ whole genome shotgun (WGS) entry which is preliminary data.</text>
</comment>
<feature type="domain" description="Ig-like" evidence="2">
    <location>
        <begin position="1"/>
        <end position="54"/>
    </location>
</feature>
<dbReference type="Gene3D" id="2.60.40.10">
    <property type="entry name" value="Immunoglobulins"/>
    <property type="match status" value="1"/>
</dbReference>
<evidence type="ECO:0000313" key="3">
    <source>
        <dbReference type="EMBL" id="KAJ8018577.1"/>
    </source>
</evidence>
<dbReference type="Proteomes" id="UP001152320">
    <property type="component" value="Unassembled WGS sequence"/>
</dbReference>
<evidence type="ECO:0000313" key="4">
    <source>
        <dbReference type="Proteomes" id="UP001152320"/>
    </source>
</evidence>
<feature type="region of interest" description="Disordered" evidence="1">
    <location>
        <begin position="87"/>
        <end position="109"/>
    </location>
</feature>
<dbReference type="InterPro" id="IPR036179">
    <property type="entry name" value="Ig-like_dom_sf"/>
</dbReference>
<accession>A0A9Q0Y9L1</accession>
<dbReference type="AlphaFoldDB" id="A0A9Q0Y9L1"/>
<evidence type="ECO:0000256" key="1">
    <source>
        <dbReference type="SAM" id="MobiDB-lite"/>
    </source>
</evidence>
<dbReference type="EMBL" id="JAIZAY010000281">
    <property type="protein sequence ID" value="KAJ8018577.1"/>
    <property type="molecule type" value="Genomic_DNA"/>
</dbReference>